<dbReference type="Pfam" id="PF00378">
    <property type="entry name" value="ECH_1"/>
    <property type="match status" value="1"/>
</dbReference>
<dbReference type="VEuPathDB" id="TriTrypDB:TCSYLVIO_002204"/>
<proteinExistence type="inferred from homology"/>
<dbReference type="VEuPathDB" id="TriTrypDB:ECC02_007731"/>
<dbReference type="GO" id="GO:0004300">
    <property type="term" value="F:enoyl-CoA hydratase activity"/>
    <property type="evidence" value="ECO:0007669"/>
    <property type="project" value="TreeGrafter"/>
</dbReference>
<dbReference type="GO" id="GO:0070403">
    <property type="term" value="F:NAD+ binding"/>
    <property type="evidence" value="ECO:0007669"/>
    <property type="project" value="InterPro"/>
</dbReference>
<dbReference type="VEuPathDB" id="TriTrypDB:TcCLB.509701.10"/>
<dbReference type="SUPFAM" id="SSF48179">
    <property type="entry name" value="6-phosphogluconate dehydrogenase C-terminal domain-like"/>
    <property type="match status" value="2"/>
</dbReference>
<keyword evidence="5" id="KW-0520">NAD</keyword>
<dbReference type="UniPathway" id="UPA00659"/>
<keyword evidence="8" id="KW-0511">Multifunctional enzyme</keyword>
<protein>
    <submittedName>
        <fullName evidence="11">Putative trifunctional enzyme alpha subunit, mitochondrial-like protein</fullName>
    </submittedName>
</protein>
<dbReference type="VEuPathDB" id="TriTrypDB:TcBrA4_0105800"/>
<comment type="caution">
    <text evidence="11">The sequence shown here is derived from an EMBL/GenBank/DDBJ whole genome shotgun (WGS) entry which is preliminary data.</text>
</comment>
<dbReference type="Gene3D" id="3.90.226.10">
    <property type="entry name" value="2-enoyl-CoA Hydratase, Chain A, domain 1"/>
    <property type="match status" value="1"/>
</dbReference>
<dbReference type="VEuPathDB" id="TriTrypDB:C3747_4g353"/>
<feature type="domain" description="3-hydroxyacyl-CoA dehydrogenase C-terminal" evidence="9">
    <location>
        <begin position="582"/>
        <end position="677"/>
    </location>
</feature>
<dbReference type="GO" id="GO:0016509">
    <property type="term" value="F:long-chain (3S)-3-hydroxyacyl-CoA dehydrogenase (NAD+) activity"/>
    <property type="evidence" value="ECO:0007669"/>
    <property type="project" value="TreeGrafter"/>
</dbReference>
<evidence type="ECO:0000256" key="6">
    <source>
        <dbReference type="ARBA" id="ARBA00023098"/>
    </source>
</evidence>
<reference evidence="11 12" key="1">
    <citation type="journal article" date="2018" name="Microb. Genom.">
        <title>Expanding an expanded genome: long-read sequencing of Trypanosoma cruzi.</title>
        <authorList>
            <person name="Berna L."/>
            <person name="Rodriguez M."/>
            <person name="Chiribao M.L."/>
            <person name="Parodi-Talice A."/>
            <person name="Pita S."/>
            <person name="Rijo G."/>
            <person name="Alvarez-Valin F."/>
            <person name="Robello C."/>
        </authorList>
    </citation>
    <scope>NUCLEOTIDE SEQUENCE [LARGE SCALE GENOMIC DNA]</scope>
    <source>
        <strain evidence="11 12">Dm28c</strain>
    </source>
</reference>
<dbReference type="VEuPathDB" id="TriTrypDB:TcYC6_0076690"/>
<dbReference type="GO" id="GO:0016507">
    <property type="term" value="C:mitochondrial fatty acid beta-oxidation multienzyme complex"/>
    <property type="evidence" value="ECO:0007669"/>
    <property type="project" value="TreeGrafter"/>
</dbReference>
<comment type="pathway">
    <text evidence="1">Lipid metabolism; fatty acid beta-oxidation.</text>
</comment>
<evidence type="ECO:0000256" key="4">
    <source>
        <dbReference type="ARBA" id="ARBA00023002"/>
    </source>
</evidence>
<dbReference type="InterPro" id="IPR006176">
    <property type="entry name" value="3-OHacyl-CoA_DH_NAD-bd"/>
</dbReference>
<keyword evidence="4" id="KW-0560">Oxidoreductase</keyword>
<dbReference type="InterPro" id="IPR029045">
    <property type="entry name" value="ClpP/crotonase-like_dom_sf"/>
</dbReference>
<keyword evidence="6" id="KW-0443">Lipid metabolism</keyword>
<feature type="domain" description="3-hydroxyacyl-CoA dehydrogenase NAD binding" evidence="10">
    <location>
        <begin position="399"/>
        <end position="579"/>
    </location>
</feature>
<accession>A0A2V2V5V2</accession>
<dbReference type="AlphaFoldDB" id="A0A2V2V5V2"/>
<evidence type="ECO:0000256" key="7">
    <source>
        <dbReference type="ARBA" id="ARBA00023239"/>
    </source>
</evidence>
<dbReference type="VEuPathDB" id="TriTrypDB:C4B63_50g200"/>
<dbReference type="SUPFAM" id="SSF52096">
    <property type="entry name" value="ClpP/crotonase"/>
    <property type="match status" value="1"/>
</dbReference>
<evidence type="ECO:0000259" key="10">
    <source>
        <dbReference type="Pfam" id="PF02737"/>
    </source>
</evidence>
<evidence type="ECO:0000313" key="12">
    <source>
        <dbReference type="Proteomes" id="UP000246121"/>
    </source>
</evidence>
<gene>
    <name evidence="11" type="ORF">C4B63_50g200</name>
</gene>
<keyword evidence="7" id="KW-0456">Lyase</keyword>
<dbReference type="VEuPathDB" id="TriTrypDB:TcCLB.508981.39"/>
<dbReference type="VEuPathDB" id="TriTrypDB:Tc_MARK_955"/>
<dbReference type="SUPFAM" id="SSF51735">
    <property type="entry name" value="NAD(P)-binding Rossmann-fold domains"/>
    <property type="match status" value="1"/>
</dbReference>
<organism evidence="11 12">
    <name type="scientific">Trypanosoma cruzi</name>
    <dbReference type="NCBI Taxonomy" id="5693"/>
    <lineage>
        <taxon>Eukaryota</taxon>
        <taxon>Discoba</taxon>
        <taxon>Euglenozoa</taxon>
        <taxon>Kinetoplastea</taxon>
        <taxon>Metakinetoplastina</taxon>
        <taxon>Trypanosomatida</taxon>
        <taxon>Trypanosomatidae</taxon>
        <taxon>Trypanosoma</taxon>
        <taxon>Schizotrypanum</taxon>
    </lineage>
</organism>
<dbReference type="PANTHER" id="PTHR43612">
    <property type="entry name" value="TRIFUNCTIONAL ENZYME SUBUNIT ALPHA"/>
    <property type="match status" value="1"/>
</dbReference>
<dbReference type="VEuPathDB" id="TriTrypDB:TCDM_11999"/>
<dbReference type="InterPro" id="IPR050136">
    <property type="entry name" value="FA_oxidation_alpha_subunit"/>
</dbReference>
<dbReference type="InterPro" id="IPR008927">
    <property type="entry name" value="6-PGluconate_DH-like_C_sf"/>
</dbReference>
<dbReference type="GO" id="GO:0006635">
    <property type="term" value="P:fatty acid beta-oxidation"/>
    <property type="evidence" value="ECO:0007669"/>
    <property type="project" value="UniProtKB-UniPathway"/>
</dbReference>
<name>A0A2V2V5V2_TRYCR</name>
<dbReference type="Gene3D" id="3.40.50.720">
    <property type="entry name" value="NAD(P)-binding Rossmann-like Domain"/>
    <property type="match status" value="1"/>
</dbReference>
<dbReference type="Gene3D" id="1.10.1040.50">
    <property type="match status" value="1"/>
</dbReference>
<evidence type="ECO:0000256" key="8">
    <source>
        <dbReference type="ARBA" id="ARBA00023268"/>
    </source>
</evidence>
<dbReference type="FunFam" id="3.40.50.720:FF:000009">
    <property type="entry name" value="Fatty oxidation complex, alpha subunit"/>
    <property type="match status" value="1"/>
</dbReference>
<dbReference type="Proteomes" id="UP000246121">
    <property type="component" value="Unassembled WGS sequence"/>
</dbReference>
<keyword evidence="3" id="KW-0276">Fatty acid metabolism</keyword>
<dbReference type="EMBL" id="PRFA01000050">
    <property type="protein sequence ID" value="PWU90448.1"/>
    <property type="molecule type" value="Genomic_DNA"/>
</dbReference>
<dbReference type="CDD" id="cd06558">
    <property type="entry name" value="crotonase-like"/>
    <property type="match status" value="1"/>
</dbReference>
<dbReference type="VEuPathDB" id="TriTrypDB:BCY84_10464"/>
<evidence type="ECO:0000256" key="1">
    <source>
        <dbReference type="ARBA" id="ARBA00005005"/>
    </source>
</evidence>
<feature type="domain" description="3-hydroxyacyl-CoA dehydrogenase C-terminal" evidence="9">
    <location>
        <begin position="707"/>
        <end position="792"/>
    </location>
</feature>
<dbReference type="VEuPathDB" id="TriTrypDB:TcCLB.504233.4"/>
<evidence type="ECO:0000259" key="9">
    <source>
        <dbReference type="Pfam" id="PF00725"/>
    </source>
</evidence>
<dbReference type="InterPro" id="IPR001753">
    <property type="entry name" value="Enoyl-CoA_hydra/iso"/>
</dbReference>
<dbReference type="Pfam" id="PF02737">
    <property type="entry name" value="3HCDH_N"/>
    <property type="match status" value="1"/>
</dbReference>
<dbReference type="InterPro" id="IPR006108">
    <property type="entry name" value="3HC_DH_C"/>
</dbReference>
<evidence type="ECO:0000256" key="5">
    <source>
        <dbReference type="ARBA" id="ARBA00023027"/>
    </source>
</evidence>
<evidence type="ECO:0000256" key="2">
    <source>
        <dbReference type="ARBA" id="ARBA00007005"/>
    </source>
</evidence>
<evidence type="ECO:0000313" key="11">
    <source>
        <dbReference type="EMBL" id="PWU90448.1"/>
    </source>
</evidence>
<dbReference type="InterPro" id="IPR036291">
    <property type="entry name" value="NAD(P)-bd_dom_sf"/>
</dbReference>
<comment type="similarity">
    <text evidence="2">In the central section; belongs to the 3-hydroxyacyl-CoA dehydrogenase family.</text>
</comment>
<dbReference type="VEuPathDB" id="TriTrypDB:TcG_11294"/>
<dbReference type="VEuPathDB" id="TriTrypDB:TcCL_ESM10327"/>
<evidence type="ECO:0000256" key="3">
    <source>
        <dbReference type="ARBA" id="ARBA00022832"/>
    </source>
</evidence>
<dbReference type="PANTHER" id="PTHR43612:SF3">
    <property type="entry name" value="TRIFUNCTIONAL ENZYME SUBUNIT ALPHA, MITOCHONDRIAL"/>
    <property type="match status" value="1"/>
</dbReference>
<dbReference type="Pfam" id="PF00725">
    <property type="entry name" value="3HCDH"/>
    <property type="match status" value="2"/>
</dbReference>
<sequence length="816" mass="89613">MLRRFGHGNWVTRAALAATASNIFSRQTYDLRLKSSTANPVDSAKKVPPMKPSVSAHDFKGSILKNRIWETYPAGEHVTVYVDSGVYAWIVMDRAGSSANALGEAFVGCMQKALDIVEKLVGDKKACVAIIASAKSNFCVGADLDQLYPLTEKKMAAEATRMGHELFDRIEKEPFPVVAAINGLALGGGFELALACHHRLLASDGSVGLPECLLGVLPGAGGTVRLQRLTGLMTAVEWIMTSATAKAHKAKKAGAVNAVIPAEDRWNGEDRFFNQVRRWVGGLVDKPLKPSRGKTLSLMDCFLQRTSIGRRIIGKKTIESLNSKTKGKYIAQYKALEAVLYSATHSNAEGFAREREAFSELLVTPEAKNQMALYFLDEGMKKSERKTGIPKDKLPPVRTVGVIGAGVMGSGIVHHFVNKGIPVAVKDVKQEAVDKGIEMVRGEFEKAMKRKKITPAIMQERMRIVKGGTSSSIFQGMDVIVEAAVEVMDIKKNIIRDLEKEGIINGKNLFATNTSSLSLTEMQTVSKYPENIVGMHFFNPVSKMPLVEVIKGKKTSKEAAAIIFNLALRTGKKPIIVQDAPGFVVNRILGVYMAEAGRLAVDDKVDLARIDKAILDFGMPMGPFRLLDEVGLDVACHVGPILTDGIKSKRFAVASDVQRMVKDGYLGKKNSKGFYKYDNKGKEVGMNAEAKKHFFPESSRNKDANEIVDRCLLLMVNEACYILQEQVAATPEDVDIGMIWGTGFPPFRGGLLQYADHRGLSVIVDRLRQLQDVLRDDRFAPCPLLESMAKNDKRFFPNRPFVPYKERSGIPAVKFS</sequence>